<name>A0ABW4NAX2_9SPHN</name>
<dbReference type="EMBL" id="JBHUFC010000001">
    <property type="protein sequence ID" value="MFD1786445.1"/>
    <property type="molecule type" value="Genomic_DNA"/>
</dbReference>
<keyword evidence="5" id="KW-1185">Reference proteome</keyword>
<feature type="domain" description="HPt" evidence="3">
    <location>
        <begin position="23"/>
        <end position="125"/>
    </location>
</feature>
<evidence type="ECO:0000256" key="1">
    <source>
        <dbReference type="ARBA" id="ARBA00023012"/>
    </source>
</evidence>
<dbReference type="Proteomes" id="UP001597283">
    <property type="component" value="Unassembled WGS sequence"/>
</dbReference>
<evidence type="ECO:0000313" key="5">
    <source>
        <dbReference type="Proteomes" id="UP001597283"/>
    </source>
</evidence>
<dbReference type="InterPro" id="IPR008207">
    <property type="entry name" value="Sig_transdc_His_kin_Hpt_dom"/>
</dbReference>
<dbReference type="InterPro" id="IPR036641">
    <property type="entry name" value="HPT_dom_sf"/>
</dbReference>
<dbReference type="PROSITE" id="PS50894">
    <property type="entry name" value="HPT"/>
    <property type="match status" value="1"/>
</dbReference>
<dbReference type="Pfam" id="PF01627">
    <property type="entry name" value="Hpt"/>
    <property type="match status" value="1"/>
</dbReference>
<comment type="caution">
    <text evidence="4">The sequence shown here is derived from an EMBL/GenBank/DDBJ whole genome shotgun (WGS) entry which is preliminary data.</text>
</comment>
<protein>
    <submittedName>
        <fullName evidence="4">Hpt domain-containing protein</fullName>
    </submittedName>
</protein>
<keyword evidence="2" id="KW-0597">Phosphoprotein</keyword>
<evidence type="ECO:0000313" key="4">
    <source>
        <dbReference type="EMBL" id="MFD1786445.1"/>
    </source>
</evidence>
<dbReference type="Gene3D" id="1.20.120.160">
    <property type="entry name" value="HPT domain"/>
    <property type="match status" value="1"/>
</dbReference>
<evidence type="ECO:0000259" key="3">
    <source>
        <dbReference type="PROSITE" id="PS50894"/>
    </source>
</evidence>
<reference evidence="5" key="1">
    <citation type="journal article" date="2019" name="Int. J. Syst. Evol. Microbiol.">
        <title>The Global Catalogue of Microorganisms (GCM) 10K type strain sequencing project: providing services to taxonomists for standard genome sequencing and annotation.</title>
        <authorList>
            <consortium name="The Broad Institute Genomics Platform"/>
            <consortium name="The Broad Institute Genome Sequencing Center for Infectious Disease"/>
            <person name="Wu L."/>
            <person name="Ma J."/>
        </authorList>
    </citation>
    <scope>NUCLEOTIDE SEQUENCE [LARGE SCALE GENOMIC DNA]</scope>
    <source>
        <strain evidence="5">Q85</strain>
    </source>
</reference>
<organism evidence="4 5">
    <name type="scientific">Sphingomonas floccifaciens</name>
    <dbReference type="NCBI Taxonomy" id="1844115"/>
    <lineage>
        <taxon>Bacteria</taxon>
        <taxon>Pseudomonadati</taxon>
        <taxon>Pseudomonadota</taxon>
        <taxon>Alphaproteobacteria</taxon>
        <taxon>Sphingomonadales</taxon>
        <taxon>Sphingomonadaceae</taxon>
        <taxon>Sphingomonas</taxon>
    </lineage>
</organism>
<accession>A0ABW4NAX2</accession>
<gene>
    <name evidence="4" type="ORF">ACFSC3_02550</name>
</gene>
<keyword evidence="1" id="KW-0902">Two-component regulatory system</keyword>
<dbReference type="RefSeq" id="WP_380938400.1">
    <property type="nucleotide sequence ID" value="NZ_JBHUFC010000001.1"/>
</dbReference>
<evidence type="ECO:0000256" key="2">
    <source>
        <dbReference type="PROSITE-ProRule" id="PRU00110"/>
    </source>
</evidence>
<dbReference type="SUPFAM" id="SSF47226">
    <property type="entry name" value="Histidine-containing phosphotransfer domain, HPT domain"/>
    <property type="match status" value="1"/>
</dbReference>
<sequence length="137" mass="14702">MAVGISDATVIDWTALSAARVELGANFVRILGYFREDGEKSVAAIEAAMRAGNAAAMVIPAHTLKGESAQFGAELLSAHAEAIETIARDCVETHDAPEEALPHVVGLRALFEQTLALLERETSPLVERRPHFGRRAI</sequence>
<proteinExistence type="predicted"/>
<feature type="modified residue" description="Phosphohistidine" evidence="2">
    <location>
        <position position="62"/>
    </location>
</feature>